<dbReference type="InterPro" id="IPR036388">
    <property type="entry name" value="WH-like_DNA-bd_sf"/>
</dbReference>
<accession>N0BFX2</accession>
<dbReference type="CDD" id="cd00090">
    <property type="entry name" value="HTH_ARSR"/>
    <property type="match status" value="1"/>
</dbReference>
<evidence type="ECO:0000256" key="2">
    <source>
        <dbReference type="ARBA" id="ARBA00023125"/>
    </source>
</evidence>
<dbReference type="SMART" id="SM00344">
    <property type="entry name" value="HTH_ASNC"/>
    <property type="match status" value="1"/>
</dbReference>
<dbReference type="STRING" id="387631.Asulf_01199"/>
<dbReference type="InterPro" id="IPR000485">
    <property type="entry name" value="AsnC-type_HTH_dom"/>
</dbReference>
<dbReference type="Gene3D" id="1.10.10.10">
    <property type="entry name" value="Winged helix-like DNA-binding domain superfamily/Winged helix DNA-binding domain"/>
    <property type="match status" value="1"/>
</dbReference>
<dbReference type="PROSITE" id="PS50956">
    <property type="entry name" value="HTH_ASNC_2"/>
    <property type="match status" value="1"/>
</dbReference>
<evidence type="ECO:0000313" key="5">
    <source>
        <dbReference type="EMBL" id="AGK61197.1"/>
    </source>
</evidence>
<keyword evidence="2" id="KW-0238">DNA-binding</keyword>
<dbReference type="PANTHER" id="PTHR30154">
    <property type="entry name" value="LEUCINE-RESPONSIVE REGULATORY PROTEIN"/>
    <property type="match status" value="1"/>
</dbReference>
<dbReference type="Pfam" id="PF13412">
    <property type="entry name" value="HTH_24"/>
    <property type="match status" value="1"/>
</dbReference>
<dbReference type="GO" id="GO:0043565">
    <property type="term" value="F:sequence-specific DNA binding"/>
    <property type="evidence" value="ECO:0007669"/>
    <property type="project" value="InterPro"/>
</dbReference>
<gene>
    <name evidence="5" type="ORF">Asulf_01199</name>
</gene>
<dbReference type="OrthoDB" id="33200at2157"/>
<sequence>MEIDEIDIKILNILKENSRISFTEIAKNLNITRQTVKSRIERLEKDGIIKRYTIEVADIFRKNLFILRVRTEDYRRLKDIEEVLEINKISDREYILKLEISSLSRLSEIAEQDWIEVEEVIPVLKSEIVDKPLSLKLEFKCDYCGKTSIDDPLIYKKHNRFYVLCCKTCLEEFKKYG</sequence>
<dbReference type="PRINTS" id="PR00033">
    <property type="entry name" value="HTHASNC"/>
</dbReference>
<dbReference type="Proteomes" id="UP000013307">
    <property type="component" value="Chromosome"/>
</dbReference>
<dbReference type="InterPro" id="IPR019888">
    <property type="entry name" value="Tscrpt_reg_AsnC-like"/>
</dbReference>
<keyword evidence="6" id="KW-1185">Reference proteome</keyword>
<proteinExistence type="predicted"/>
<keyword evidence="1" id="KW-0805">Transcription regulation</keyword>
<dbReference type="GO" id="GO:0043200">
    <property type="term" value="P:response to amino acid"/>
    <property type="evidence" value="ECO:0007669"/>
    <property type="project" value="TreeGrafter"/>
</dbReference>
<dbReference type="Pfam" id="PF08394">
    <property type="entry name" value="Arc_trans_TRASH"/>
    <property type="match status" value="1"/>
</dbReference>
<dbReference type="GO" id="GO:0005829">
    <property type="term" value="C:cytosol"/>
    <property type="evidence" value="ECO:0007669"/>
    <property type="project" value="TreeGrafter"/>
</dbReference>
<dbReference type="InterPro" id="IPR036390">
    <property type="entry name" value="WH_DNA-bd_sf"/>
</dbReference>
<dbReference type="EMBL" id="CP005290">
    <property type="protein sequence ID" value="AGK61197.1"/>
    <property type="molecule type" value="Genomic_DNA"/>
</dbReference>
<dbReference type="HOGENOM" id="CLU_091233_4_1_2"/>
<dbReference type="InterPro" id="IPR019885">
    <property type="entry name" value="Tscrpt_reg_HTH_AsnC-type_CS"/>
</dbReference>
<dbReference type="RefSeq" id="WP_015590795.1">
    <property type="nucleotide sequence ID" value="NC_021169.1"/>
</dbReference>
<dbReference type="SUPFAM" id="SSF46785">
    <property type="entry name" value="Winged helix' DNA-binding domain"/>
    <property type="match status" value="1"/>
</dbReference>
<evidence type="ECO:0000256" key="3">
    <source>
        <dbReference type="ARBA" id="ARBA00023163"/>
    </source>
</evidence>
<reference evidence="5 6" key="1">
    <citation type="journal article" date="2013" name="Genome Announc.">
        <title>Complete Genome Sequence of the Thermophilic and Facultatively Chemolithoautotrophic Sulfate Reducer Archaeoglobus sulfaticallidus Strain PM70-1T.</title>
        <authorList>
            <person name="Stokke R."/>
            <person name="Hocking W.P."/>
            <person name="Steinsbu B.O."/>
            <person name="Steen I.H."/>
        </authorList>
    </citation>
    <scope>NUCLEOTIDE SEQUENCE [LARGE SCALE GENOMIC DNA]</scope>
    <source>
        <strain evidence="5">PM70-1</strain>
    </source>
</reference>
<evidence type="ECO:0000259" key="4">
    <source>
        <dbReference type="PROSITE" id="PS50956"/>
    </source>
</evidence>
<dbReference type="GeneID" id="15392840"/>
<dbReference type="PROSITE" id="PS00519">
    <property type="entry name" value="HTH_ASNC_1"/>
    <property type="match status" value="1"/>
</dbReference>
<evidence type="ECO:0000313" key="6">
    <source>
        <dbReference type="Proteomes" id="UP000013307"/>
    </source>
</evidence>
<feature type="domain" description="HTH asnC-type" evidence="4">
    <location>
        <begin position="3"/>
        <end position="56"/>
    </location>
</feature>
<keyword evidence="3" id="KW-0804">Transcription</keyword>
<dbReference type="KEGG" id="ast:Asulf_01199"/>
<dbReference type="eggNOG" id="arCOG01585">
    <property type="taxonomic scope" value="Archaea"/>
</dbReference>
<name>N0BFX2_9EURY</name>
<dbReference type="AlphaFoldDB" id="N0BFX2"/>
<protein>
    <submittedName>
        <fullName evidence="5">Transcriptional regulator</fullName>
    </submittedName>
</protein>
<dbReference type="InterPro" id="IPR013603">
    <property type="entry name" value="TRASH_TR_C_prok"/>
</dbReference>
<dbReference type="PANTHER" id="PTHR30154:SF34">
    <property type="entry name" value="TRANSCRIPTIONAL REGULATOR AZLB"/>
    <property type="match status" value="1"/>
</dbReference>
<organism evidence="5 6">
    <name type="scientific">Archaeoglobus sulfaticallidus PM70-1</name>
    <dbReference type="NCBI Taxonomy" id="387631"/>
    <lineage>
        <taxon>Archaea</taxon>
        <taxon>Methanobacteriati</taxon>
        <taxon>Methanobacteriota</taxon>
        <taxon>Archaeoglobi</taxon>
        <taxon>Archaeoglobales</taxon>
        <taxon>Archaeoglobaceae</taxon>
        <taxon>Archaeoglobus</taxon>
    </lineage>
</organism>
<dbReference type="InterPro" id="IPR011991">
    <property type="entry name" value="ArsR-like_HTH"/>
</dbReference>
<evidence type="ECO:0000256" key="1">
    <source>
        <dbReference type="ARBA" id="ARBA00023015"/>
    </source>
</evidence>